<dbReference type="SUPFAM" id="SSF53822">
    <property type="entry name" value="Periplasmic binding protein-like I"/>
    <property type="match status" value="1"/>
</dbReference>
<keyword evidence="3" id="KW-0804">Transcription</keyword>
<dbReference type="InterPro" id="IPR000843">
    <property type="entry name" value="HTH_LacI"/>
</dbReference>
<evidence type="ECO:0000313" key="6">
    <source>
        <dbReference type="Proteomes" id="UP000515728"/>
    </source>
</evidence>
<gene>
    <name evidence="5" type="ORF">H6H00_01585</name>
</gene>
<dbReference type="PANTHER" id="PTHR30146:SF109">
    <property type="entry name" value="HTH-TYPE TRANSCRIPTIONAL REGULATOR GALS"/>
    <property type="match status" value="1"/>
</dbReference>
<dbReference type="CDD" id="cd01392">
    <property type="entry name" value="HTH_LacI"/>
    <property type="match status" value="1"/>
</dbReference>
<dbReference type="Gene3D" id="1.10.260.40">
    <property type="entry name" value="lambda repressor-like DNA-binding domains"/>
    <property type="match status" value="1"/>
</dbReference>
<name>A0A7G7MJ17_9PSEU</name>
<protein>
    <submittedName>
        <fullName evidence="5">LacI family DNA-binding transcriptional regulator</fullName>
    </submittedName>
</protein>
<dbReference type="Proteomes" id="UP000515728">
    <property type="component" value="Chromosome"/>
</dbReference>
<dbReference type="Gene3D" id="3.40.50.2300">
    <property type="match status" value="2"/>
</dbReference>
<dbReference type="GO" id="GO:0000976">
    <property type="term" value="F:transcription cis-regulatory region binding"/>
    <property type="evidence" value="ECO:0007669"/>
    <property type="project" value="TreeGrafter"/>
</dbReference>
<dbReference type="PROSITE" id="PS00356">
    <property type="entry name" value="HTH_LACI_1"/>
    <property type="match status" value="1"/>
</dbReference>
<evidence type="ECO:0000256" key="2">
    <source>
        <dbReference type="ARBA" id="ARBA00023125"/>
    </source>
</evidence>
<dbReference type="InterPro" id="IPR046335">
    <property type="entry name" value="LacI/GalR-like_sensor"/>
</dbReference>
<keyword evidence="2 5" id="KW-0238">DNA-binding</keyword>
<dbReference type="Pfam" id="PF00356">
    <property type="entry name" value="LacI"/>
    <property type="match status" value="1"/>
</dbReference>
<evidence type="ECO:0000313" key="5">
    <source>
        <dbReference type="EMBL" id="QNG52778.1"/>
    </source>
</evidence>
<evidence type="ECO:0000259" key="4">
    <source>
        <dbReference type="PROSITE" id="PS50932"/>
    </source>
</evidence>
<keyword evidence="1" id="KW-0805">Transcription regulation</keyword>
<dbReference type="PROSITE" id="PS50932">
    <property type="entry name" value="HTH_LACI_2"/>
    <property type="match status" value="1"/>
</dbReference>
<dbReference type="KEGG" id="ppel:H6H00_01585"/>
<reference evidence="5 6" key="1">
    <citation type="submission" date="2020-08" db="EMBL/GenBank/DDBJ databases">
        <authorList>
            <person name="Mo P."/>
        </authorList>
    </citation>
    <scope>NUCLEOTIDE SEQUENCE [LARGE SCALE GENOMIC DNA]</scope>
    <source>
        <strain evidence="5 6">CGMCC 4.1532</strain>
    </source>
</reference>
<dbReference type="GO" id="GO:0003700">
    <property type="term" value="F:DNA-binding transcription factor activity"/>
    <property type="evidence" value="ECO:0007669"/>
    <property type="project" value="TreeGrafter"/>
</dbReference>
<dbReference type="InterPro" id="IPR028082">
    <property type="entry name" value="Peripla_BP_I"/>
</dbReference>
<keyword evidence="6" id="KW-1185">Reference proteome</keyword>
<sequence>MRGQPVMADVARLAGVSHQTVSRVVNGHPHIRPATRSRVEDAIAALGYRPNGVARALAVRRSGTIGVVSTDTALHGPATVQRSVEEAAARAGYVATTVTIREATTDELGRALDRLVRATVEGIVLVAGSDAALLLARSADFPVPLVVAQGDLTASGSAVGVDQLQGARAATRHLIGLGHTRIAHVSGPLGWPEARARREGWLGELAAAGLDPGPEHEGDWTPAGGHAAGLLLAAQPDVTAVFVANDHMAVGLLRALVEAGRGVPGDVSVVGFDDIPEAGYLLPPLTTVRQDFATVGRRAIEVLHGMLTGVPDPGPRLTTPVLAPRASTAAPGTPAVRVAS</sequence>
<dbReference type="AlphaFoldDB" id="A0A7G7MJ17"/>
<evidence type="ECO:0000256" key="1">
    <source>
        <dbReference type="ARBA" id="ARBA00023015"/>
    </source>
</evidence>
<proteinExistence type="predicted"/>
<dbReference type="InterPro" id="IPR010982">
    <property type="entry name" value="Lambda_DNA-bd_dom_sf"/>
</dbReference>
<accession>A0A7G7MJ17</accession>
<dbReference type="EMBL" id="CP060131">
    <property type="protein sequence ID" value="QNG52778.1"/>
    <property type="molecule type" value="Genomic_DNA"/>
</dbReference>
<dbReference type="SMART" id="SM00354">
    <property type="entry name" value="HTH_LACI"/>
    <property type="match status" value="1"/>
</dbReference>
<dbReference type="PANTHER" id="PTHR30146">
    <property type="entry name" value="LACI-RELATED TRANSCRIPTIONAL REPRESSOR"/>
    <property type="match status" value="1"/>
</dbReference>
<evidence type="ECO:0000256" key="3">
    <source>
        <dbReference type="ARBA" id="ARBA00023163"/>
    </source>
</evidence>
<organism evidence="5 6">
    <name type="scientific">Pseudonocardia petroleophila</name>
    <dbReference type="NCBI Taxonomy" id="37331"/>
    <lineage>
        <taxon>Bacteria</taxon>
        <taxon>Bacillati</taxon>
        <taxon>Actinomycetota</taxon>
        <taxon>Actinomycetes</taxon>
        <taxon>Pseudonocardiales</taxon>
        <taxon>Pseudonocardiaceae</taxon>
        <taxon>Pseudonocardia</taxon>
    </lineage>
</organism>
<dbReference type="CDD" id="cd01574">
    <property type="entry name" value="PBP1_LacI"/>
    <property type="match status" value="1"/>
</dbReference>
<dbReference type="SUPFAM" id="SSF47413">
    <property type="entry name" value="lambda repressor-like DNA-binding domains"/>
    <property type="match status" value="1"/>
</dbReference>
<dbReference type="Pfam" id="PF13377">
    <property type="entry name" value="Peripla_BP_3"/>
    <property type="match status" value="1"/>
</dbReference>
<feature type="domain" description="HTH lacI-type" evidence="4">
    <location>
        <begin position="5"/>
        <end position="59"/>
    </location>
</feature>